<dbReference type="Proteomes" id="UP000198649">
    <property type="component" value="Unassembled WGS sequence"/>
</dbReference>
<dbReference type="AlphaFoldDB" id="A0A1I3MCY2"/>
<proteinExistence type="predicted"/>
<protein>
    <submittedName>
        <fullName evidence="1">Uncharacterized protein</fullName>
    </submittedName>
</protein>
<gene>
    <name evidence="1" type="ORF">SAMN05216561_11544</name>
</gene>
<accession>A0A1I3MCY2</accession>
<keyword evidence="2" id="KW-1185">Reference proteome</keyword>
<reference evidence="1 2" key="1">
    <citation type="submission" date="2016-10" db="EMBL/GenBank/DDBJ databases">
        <authorList>
            <person name="de Groot N.N."/>
        </authorList>
    </citation>
    <scope>NUCLEOTIDE SEQUENCE [LARGE SCALE GENOMIC DNA]</scope>
    <source>
        <strain evidence="1 2">CGMCC 1.11156</strain>
    </source>
</reference>
<organism evidence="1 2">
    <name type="scientific">Nocardioides psychrotolerans</name>
    <dbReference type="NCBI Taxonomy" id="1005945"/>
    <lineage>
        <taxon>Bacteria</taxon>
        <taxon>Bacillati</taxon>
        <taxon>Actinomycetota</taxon>
        <taxon>Actinomycetes</taxon>
        <taxon>Propionibacteriales</taxon>
        <taxon>Nocardioidaceae</taxon>
        <taxon>Nocardioides</taxon>
    </lineage>
</organism>
<sequence length="103" mass="11217">MAEGISLAYALGLPQLDALYGDGSLVRKLLLGNFTTRYRDTVKNAVDAAMKLLAETNPGAAESLGRTMDEVTDLVYSSDDPSDPELRTRIDDLVRSLPDLRTD</sequence>
<evidence type="ECO:0000313" key="2">
    <source>
        <dbReference type="Proteomes" id="UP000198649"/>
    </source>
</evidence>
<dbReference type="EMBL" id="FOQG01000015">
    <property type="protein sequence ID" value="SFI94575.1"/>
    <property type="molecule type" value="Genomic_DNA"/>
</dbReference>
<name>A0A1I3MCY2_9ACTN</name>
<evidence type="ECO:0000313" key="1">
    <source>
        <dbReference type="EMBL" id="SFI94575.1"/>
    </source>
</evidence>